<comment type="caution">
    <text evidence="1">The sequence shown here is derived from an EMBL/GenBank/DDBJ whole genome shotgun (WGS) entry which is preliminary data.</text>
</comment>
<keyword evidence="2" id="KW-1185">Reference proteome</keyword>
<dbReference type="Proteomes" id="UP000706525">
    <property type="component" value="Unassembled WGS sequence"/>
</dbReference>
<name>A0ABN7ZJT1_9BURK</name>
<evidence type="ECO:0008006" key="3">
    <source>
        <dbReference type="Google" id="ProtNLM"/>
    </source>
</evidence>
<evidence type="ECO:0000313" key="1">
    <source>
        <dbReference type="EMBL" id="CAG9186049.1"/>
    </source>
</evidence>
<accession>A0ABN7ZJT1</accession>
<organism evidence="1 2">
    <name type="scientific">Cupriavidus pampae</name>
    <dbReference type="NCBI Taxonomy" id="659251"/>
    <lineage>
        <taxon>Bacteria</taxon>
        <taxon>Pseudomonadati</taxon>
        <taxon>Pseudomonadota</taxon>
        <taxon>Betaproteobacteria</taxon>
        <taxon>Burkholderiales</taxon>
        <taxon>Burkholderiaceae</taxon>
        <taxon>Cupriavidus</taxon>
    </lineage>
</organism>
<reference evidence="1 2" key="1">
    <citation type="submission" date="2021-08" db="EMBL/GenBank/DDBJ databases">
        <authorList>
            <person name="Peeters C."/>
        </authorList>
    </citation>
    <scope>NUCLEOTIDE SEQUENCE [LARGE SCALE GENOMIC DNA]</scope>
    <source>
        <strain evidence="1 2">LMG 32289</strain>
    </source>
</reference>
<protein>
    <recommendedName>
        <fullName evidence="3">DUF4189 domain-containing protein</fullName>
    </recommendedName>
</protein>
<evidence type="ECO:0000313" key="2">
    <source>
        <dbReference type="Proteomes" id="UP000706525"/>
    </source>
</evidence>
<gene>
    <name evidence="1" type="ORF">LMG32289_06235</name>
</gene>
<sequence length="83" mass="8842">MEGQLAFGMPCTPAVASGLPDYIYTPAHPDEHIVWEGGSDIATCNSLADAKRVAQAIRCSGSKACIWISNGPEFDTVFTEPNI</sequence>
<dbReference type="EMBL" id="CAJZAG010000016">
    <property type="protein sequence ID" value="CAG9186049.1"/>
    <property type="molecule type" value="Genomic_DNA"/>
</dbReference>
<proteinExistence type="predicted"/>